<dbReference type="GO" id="GO:0042542">
    <property type="term" value="P:response to hydrogen peroxide"/>
    <property type="evidence" value="ECO:0007669"/>
    <property type="project" value="TreeGrafter"/>
</dbReference>
<dbReference type="InterPro" id="IPR002226">
    <property type="entry name" value="Catalase_haem_BS"/>
</dbReference>
<dbReference type="InterPro" id="IPR010582">
    <property type="entry name" value="Catalase_immune_responsive"/>
</dbReference>
<evidence type="ECO:0000256" key="3">
    <source>
        <dbReference type="ARBA" id="ARBA00022617"/>
    </source>
</evidence>
<gene>
    <name evidence="11" type="ORF">ScoT_19390</name>
</gene>
<feature type="region of interest" description="Disordered" evidence="8">
    <location>
        <begin position="28"/>
        <end position="67"/>
    </location>
</feature>
<feature type="domain" description="Catalase immune-responsive" evidence="10">
    <location>
        <begin position="87"/>
        <end position="150"/>
    </location>
</feature>
<evidence type="ECO:0000313" key="11">
    <source>
        <dbReference type="EMBL" id="GHI45765.1"/>
    </source>
</evidence>
<evidence type="ECO:0000256" key="2">
    <source>
        <dbReference type="ARBA" id="ARBA00022559"/>
    </source>
</evidence>
<keyword evidence="6" id="KW-0408">Iron</keyword>
<comment type="caution">
    <text evidence="11">The sequence shown here is derived from an EMBL/GenBank/DDBJ whole genome shotgun (WGS) entry which is preliminary data.</text>
</comment>
<proteinExistence type="inferred from homology"/>
<dbReference type="PROSITE" id="PS51402">
    <property type="entry name" value="CATALASE_3"/>
    <property type="match status" value="1"/>
</dbReference>
<dbReference type="Proteomes" id="UP001051844">
    <property type="component" value="Unassembled WGS sequence"/>
</dbReference>
<name>A0AA37BVS5_9ACTN</name>
<evidence type="ECO:0000256" key="7">
    <source>
        <dbReference type="ARBA" id="ARBA00023324"/>
    </source>
</evidence>
<comment type="similarity">
    <text evidence="1">Belongs to the catalase family.</text>
</comment>
<dbReference type="Gene3D" id="2.40.180.10">
    <property type="entry name" value="Catalase core domain"/>
    <property type="match status" value="1"/>
</dbReference>
<dbReference type="SUPFAM" id="SSF56634">
    <property type="entry name" value="Heme-dependent catalase-like"/>
    <property type="match status" value="1"/>
</dbReference>
<keyword evidence="5" id="KW-0560">Oxidoreductase</keyword>
<evidence type="ECO:0000313" key="12">
    <source>
        <dbReference type="Proteomes" id="UP001051844"/>
    </source>
</evidence>
<dbReference type="AlphaFoldDB" id="A0AA37BVS5"/>
<dbReference type="GO" id="GO:0046872">
    <property type="term" value="F:metal ion binding"/>
    <property type="evidence" value="ECO:0007669"/>
    <property type="project" value="UniProtKB-KW"/>
</dbReference>
<feature type="domain" description="Catalase core" evidence="9">
    <location>
        <begin position="1"/>
        <end position="60"/>
    </location>
</feature>
<evidence type="ECO:0000256" key="6">
    <source>
        <dbReference type="ARBA" id="ARBA00023004"/>
    </source>
</evidence>
<keyword evidence="4" id="KW-0479">Metal-binding</keyword>
<dbReference type="PANTHER" id="PTHR11465:SF9">
    <property type="entry name" value="CATALASE"/>
    <property type="match status" value="1"/>
</dbReference>
<dbReference type="PROSITE" id="PS00437">
    <property type="entry name" value="CATALASE_1"/>
    <property type="match status" value="1"/>
</dbReference>
<organism evidence="11 12">
    <name type="scientific">Streptomyces albidoflavus</name>
    <dbReference type="NCBI Taxonomy" id="1886"/>
    <lineage>
        <taxon>Bacteria</taxon>
        <taxon>Bacillati</taxon>
        <taxon>Actinomycetota</taxon>
        <taxon>Actinomycetes</taxon>
        <taxon>Kitasatosporales</taxon>
        <taxon>Streptomycetaceae</taxon>
        <taxon>Streptomyces</taxon>
        <taxon>Streptomyces albidoflavus group</taxon>
    </lineage>
</organism>
<evidence type="ECO:0000259" key="10">
    <source>
        <dbReference type="Pfam" id="PF06628"/>
    </source>
</evidence>
<protein>
    <recommendedName>
        <fullName evidence="13">Catalase</fullName>
    </recommendedName>
</protein>
<accession>A0AA37BVS5</accession>
<evidence type="ECO:0000256" key="5">
    <source>
        <dbReference type="ARBA" id="ARBA00023002"/>
    </source>
</evidence>
<evidence type="ECO:0000256" key="1">
    <source>
        <dbReference type="ARBA" id="ARBA00005329"/>
    </source>
</evidence>
<evidence type="ECO:0008006" key="13">
    <source>
        <dbReference type="Google" id="ProtNLM"/>
    </source>
</evidence>
<reference evidence="11" key="1">
    <citation type="submission" date="2022-09" db="EMBL/GenBank/DDBJ databases">
        <title>Whole genome shotgun sequence of Streptomyces albidoflavus NBRC 12854.</title>
        <authorList>
            <person name="Komaki H."/>
            <person name="Tamura T."/>
        </authorList>
    </citation>
    <scope>NUCLEOTIDE SEQUENCE</scope>
    <source>
        <strain evidence="11">NBRC 12854</strain>
    </source>
</reference>
<dbReference type="GO" id="GO:0020037">
    <property type="term" value="F:heme binding"/>
    <property type="evidence" value="ECO:0007669"/>
    <property type="project" value="InterPro"/>
</dbReference>
<evidence type="ECO:0000256" key="8">
    <source>
        <dbReference type="SAM" id="MobiDB-lite"/>
    </source>
</evidence>
<dbReference type="InterPro" id="IPR018028">
    <property type="entry name" value="Catalase"/>
</dbReference>
<keyword evidence="3" id="KW-0349">Heme</keyword>
<dbReference type="GO" id="GO:0042744">
    <property type="term" value="P:hydrogen peroxide catabolic process"/>
    <property type="evidence" value="ECO:0007669"/>
    <property type="project" value="UniProtKB-KW"/>
</dbReference>
<dbReference type="InterPro" id="IPR020835">
    <property type="entry name" value="Catalase_sf"/>
</dbReference>
<evidence type="ECO:0000256" key="4">
    <source>
        <dbReference type="ARBA" id="ARBA00022723"/>
    </source>
</evidence>
<dbReference type="GO" id="GO:0005737">
    <property type="term" value="C:cytoplasm"/>
    <property type="evidence" value="ECO:0007669"/>
    <property type="project" value="TreeGrafter"/>
</dbReference>
<dbReference type="GO" id="GO:0004096">
    <property type="term" value="F:catalase activity"/>
    <property type="evidence" value="ECO:0007669"/>
    <property type="project" value="InterPro"/>
</dbReference>
<sequence length="155" mass="17185">MLQGRLFSYGDAHRYRVGINADHLPVNRPHATEARTNSRDGYLYDGRHKGAKNYEPNSFGGPAETGRALWQPLPVTGETGDTEAPSHAEDDNFVQAGNLYRLMSEDEKTRLVENLSQNIAGVSRDDIAERAINNFRQADADFGKRLEAAVQALRG</sequence>
<dbReference type="InterPro" id="IPR011614">
    <property type="entry name" value="Catalase_core"/>
</dbReference>
<keyword evidence="2" id="KW-0575">Peroxidase</keyword>
<keyword evidence="7" id="KW-0376">Hydrogen peroxide</keyword>
<dbReference type="PANTHER" id="PTHR11465">
    <property type="entry name" value="CATALASE"/>
    <property type="match status" value="1"/>
</dbReference>
<dbReference type="EMBL" id="BNDZ01000005">
    <property type="protein sequence ID" value="GHI45765.1"/>
    <property type="molecule type" value="Genomic_DNA"/>
</dbReference>
<dbReference type="Pfam" id="PF06628">
    <property type="entry name" value="Catalase-rel"/>
    <property type="match status" value="1"/>
</dbReference>
<dbReference type="Pfam" id="PF00199">
    <property type="entry name" value="Catalase"/>
    <property type="match status" value="1"/>
</dbReference>
<evidence type="ECO:0000259" key="9">
    <source>
        <dbReference type="Pfam" id="PF00199"/>
    </source>
</evidence>